<comment type="caution">
    <text evidence="2">The sequence shown here is derived from an EMBL/GenBank/DDBJ whole genome shotgun (WGS) entry which is preliminary data.</text>
</comment>
<evidence type="ECO:0000313" key="2">
    <source>
        <dbReference type="EMBL" id="CAH8299957.1"/>
    </source>
</evidence>
<feature type="transmembrane region" description="Helical" evidence="1">
    <location>
        <begin position="51"/>
        <end position="76"/>
    </location>
</feature>
<keyword evidence="1" id="KW-0472">Membrane</keyword>
<dbReference type="EMBL" id="CAKOAT010052934">
    <property type="protein sequence ID" value="CAH8299957.1"/>
    <property type="molecule type" value="Genomic_DNA"/>
</dbReference>
<keyword evidence="1" id="KW-0812">Transmembrane</keyword>
<proteinExistence type="predicted"/>
<keyword evidence="1" id="KW-1133">Transmembrane helix</keyword>
<name>A0ABC8J1R0_ERUVS</name>
<sequence>MNIVKDDHRCLSFLDVIVLVCVFSTSSGLPIQRALRLESMSFCYPSSPRKLAMTVAFFASGAALFAVGMHLSYLNVAPQQARTKARNDFVKERLRQKQGK</sequence>
<feature type="transmembrane region" description="Helical" evidence="1">
    <location>
        <begin position="12"/>
        <end position="31"/>
    </location>
</feature>
<accession>A0ABC8J1R0</accession>
<organism evidence="2 3">
    <name type="scientific">Eruca vesicaria subsp. sativa</name>
    <name type="common">Garden rocket</name>
    <name type="synonym">Eruca sativa</name>
    <dbReference type="NCBI Taxonomy" id="29727"/>
    <lineage>
        <taxon>Eukaryota</taxon>
        <taxon>Viridiplantae</taxon>
        <taxon>Streptophyta</taxon>
        <taxon>Embryophyta</taxon>
        <taxon>Tracheophyta</taxon>
        <taxon>Spermatophyta</taxon>
        <taxon>Magnoliopsida</taxon>
        <taxon>eudicotyledons</taxon>
        <taxon>Gunneridae</taxon>
        <taxon>Pentapetalae</taxon>
        <taxon>rosids</taxon>
        <taxon>malvids</taxon>
        <taxon>Brassicales</taxon>
        <taxon>Brassicaceae</taxon>
        <taxon>Brassiceae</taxon>
        <taxon>Eruca</taxon>
    </lineage>
</organism>
<keyword evidence="3" id="KW-1185">Reference proteome</keyword>
<reference evidence="2 3" key="1">
    <citation type="submission" date="2022-03" db="EMBL/GenBank/DDBJ databases">
        <authorList>
            <person name="Macdonald S."/>
            <person name="Ahmed S."/>
            <person name="Newling K."/>
        </authorList>
    </citation>
    <scope>NUCLEOTIDE SEQUENCE [LARGE SCALE GENOMIC DNA]</scope>
</reference>
<evidence type="ECO:0000256" key="1">
    <source>
        <dbReference type="SAM" id="Phobius"/>
    </source>
</evidence>
<dbReference type="AlphaFoldDB" id="A0ABC8J1R0"/>
<evidence type="ECO:0000313" key="3">
    <source>
        <dbReference type="Proteomes" id="UP001642260"/>
    </source>
</evidence>
<gene>
    <name evidence="2" type="ORF">ERUC_LOCUS2659</name>
</gene>
<dbReference type="Proteomes" id="UP001642260">
    <property type="component" value="Unassembled WGS sequence"/>
</dbReference>
<protein>
    <submittedName>
        <fullName evidence="2">Uncharacterized protein</fullName>
    </submittedName>
</protein>